<reference evidence="2" key="1">
    <citation type="submission" date="2018-04" db="EMBL/GenBank/DDBJ databases">
        <title>Transcriptome assembly of Sipha flava.</title>
        <authorList>
            <person name="Scully E.D."/>
            <person name="Geib S.M."/>
            <person name="Palmer N.A."/>
            <person name="Koch K."/>
            <person name="Bradshaw J."/>
            <person name="Heng-Moss T."/>
            <person name="Sarath G."/>
        </authorList>
    </citation>
    <scope>NUCLEOTIDE SEQUENCE</scope>
</reference>
<organism evidence="2">
    <name type="scientific">Sipha flava</name>
    <name type="common">yellow sugarcane aphid</name>
    <dbReference type="NCBI Taxonomy" id="143950"/>
    <lineage>
        <taxon>Eukaryota</taxon>
        <taxon>Metazoa</taxon>
        <taxon>Ecdysozoa</taxon>
        <taxon>Arthropoda</taxon>
        <taxon>Hexapoda</taxon>
        <taxon>Insecta</taxon>
        <taxon>Pterygota</taxon>
        <taxon>Neoptera</taxon>
        <taxon>Paraneoptera</taxon>
        <taxon>Hemiptera</taxon>
        <taxon>Sternorrhyncha</taxon>
        <taxon>Aphidomorpha</taxon>
        <taxon>Aphidoidea</taxon>
        <taxon>Aphididae</taxon>
        <taxon>Sipha</taxon>
    </lineage>
</organism>
<sequence>MKKTVAGGDGGGGGGGGGERKSLRNRRRRVLDDDRPPPPPLLPPPPPPPPAATITSGALLRLQTVHVTPVDARDSSAASAVTDDWLFADWLDGSGGTTTASGTHVTLFVSYYYTI</sequence>
<gene>
    <name evidence="2" type="ORF">g.125538</name>
</gene>
<proteinExistence type="predicted"/>
<name>A0A2S2QUR0_9HEMI</name>
<feature type="compositionally biased region" description="Gly residues" evidence="1">
    <location>
        <begin position="7"/>
        <end position="17"/>
    </location>
</feature>
<feature type="compositionally biased region" description="Pro residues" evidence="1">
    <location>
        <begin position="37"/>
        <end position="51"/>
    </location>
</feature>
<feature type="region of interest" description="Disordered" evidence="1">
    <location>
        <begin position="1"/>
        <end position="54"/>
    </location>
</feature>
<dbReference type="EMBL" id="GGMS01012272">
    <property type="protein sequence ID" value="MBY81475.1"/>
    <property type="molecule type" value="Transcribed_RNA"/>
</dbReference>
<accession>A0A2S2QUR0</accession>
<protein>
    <submittedName>
        <fullName evidence="2">Uncharacterized protein</fullName>
    </submittedName>
</protein>
<dbReference type="AlphaFoldDB" id="A0A2S2QUR0"/>
<evidence type="ECO:0000313" key="2">
    <source>
        <dbReference type="EMBL" id="MBY81475.1"/>
    </source>
</evidence>
<evidence type="ECO:0000256" key="1">
    <source>
        <dbReference type="SAM" id="MobiDB-lite"/>
    </source>
</evidence>